<feature type="domain" description="Glycosyl transferase family 28 C-terminal" evidence="12">
    <location>
        <begin position="195"/>
        <end position="345"/>
    </location>
</feature>
<dbReference type="EC" id="2.4.1.227" evidence="10"/>
<dbReference type="GO" id="GO:0050511">
    <property type="term" value="F:undecaprenyldiphospho-muramoylpentapeptide beta-N-acetylglucosaminyltransferase activity"/>
    <property type="evidence" value="ECO:0007669"/>
    <property type="project" value="UniProtKB-UniRule"/>
</dbReference>
<keyword evidence="6 10" id="KW-0573">Peptidoglycan synthesis</keyword>
<gene>
    <name evidence="10 13" type="primary">murG</name>
    <name evidence="13" type="ORF">H8709_04610</name>
</gene>
<evidence type="ECO:0000313" key="14">
    <source>
        <dbReference type="Proteomes" id="UP000660861"/>
    </source>
</evidence>
<feature type="binding site" evidence="10">
    <location>
        <position position="306"/>
    </location>
    <ligand>
        <name>UDP-N-acetyl-alpha-D-glucosamine</name>
        <dbReference type="ChEBI" id="CHEBI:57705"/>
    </ligand>
</feature>
<dbReference type="SUPFAM" id="SSF53756">
    <property type="entry name" value="UDP-Glycosyltransferase/glycogen phosphorylase"/>
    <property type="match status" value="1"/>
</dbReference>
<feature type="domain" description="Glycosyltransferase family 28 N-terminal" evidence="11">
    <location>
        <begin position="3"/>
        <end position="146"/>
    </location>
</feature>
<comment type="similarity">
    <text evidence="10">Belongs to the glycosyltransferase 28 family. MurG subfamily.</text>
</comment>
<dbReference type="CDD" id="cd03785">
    <property type="entry name" value="GT28_MurG"/>
    <property type="match status" value="1"/>
</dbReference>
<comment type="catalytic activity">
    <reaction evidence="10">
        <text>di-trans,octa-cis-undecaprenyl diphospho-N-acetyl-alpha-D-muramoyl-L-alanyl-D-glutamyl-meso-2,6-diaminopimeloyl-D-alanyl-D-alanine + UDP-N-acetyl-alpha-D-glucosamine = di-trans,octa-cis-undecaprenyl diphospho-[N-acetyl-alpha-D-glucosaminyl-(1-&gt;4)]-N-acetyl-alpha-D-muramoyl-L-alanyl-D-glutamyl-meso-2,6-diaminopimeloyl-D-alanyl-D-alanine + UDP + H(+)</text>
        <dbReference type="Rhea" id="RHEA:31227"/>
        <dbReference type="ChEBI" id="CHEBI:15378"/>
        <dbReference type="ChEBI" id="CHEBI:57705"/>
        <dbReference type="ChEBI" id="CHEBI:58223"/>
        <dbReference type="ChEBI" id="CHEBI:61387"/>
        <dbReference type="ChEBI" id="CHEBI:61388"/>
        <dbReference type="EC" id="2.4.1.227"/>
    </reaction>
</comment>
<keyword evidence="8 10" id="KW-0131">Cell cycle</keyword>
<keyword evidence="2 10" id="KW-0132">Cell division</keyword>
<evidence type="ECO:0000256" key="7">
    <source>
        <dbReference type="ARBA" id="ARBA00023136"/>
    </source>
</evidence>
<keyword evidence="3 10" id="KW-0328">Glycosyltransferase</keyword>
<evidence type="ECO:0000256" key="8">
    <source>
        <dbReference type="ARBA" id="ARBA00023306"/>
    </source>
</evidence>
<organism evidence="13 14">
    <name type="scientific">Zongyangia hominis</name>
    <dbReference type="NCBI Taxonomy" id="2763677"/>
    <lineage>
        <taxon>Bacteria</taxon>
        <taxon>Bacillati</taxon>
        <taxon>Bacillota</taxon>
        <taxon>Clostridia</taxon>
        <taxon>Eubacteriales</taxon>
        <taxon>Oscillospiraceae</taxon>
        <taxon>Zongyangia</taxon>
    </lineage>
</organism>
<evidence type="ECO:0000259" key="11">
    <source>
        <dbReference type="Pfam" id="PF03033"/>
    </source>
</evidence>
<comment type="function">
    <text evidence="10">Cell wall formation. Catalyzes the transfer of a GlcNAc subunit on undecaprenyl-pyrophosphoryl-MurNAc-pentapeptide (lipid intermediate I) to form undecaprenyl-pyrophosphoryl-MurNAc-(pentapeptide)GlcNAc (lipid intermediate II).</text>
</comment>
<reference evidence="13" key="1">
    <citation type="submission" date="2020-08" db="EMBL/GenBank/DDBJ databases">
        <title>Genome public.</title>
        <authorList>
            <person name="Liu C."/>
            <person name="Sun Q."/>
        </authorList>
    </citation>
    <scope>NUCLEOTIDE SEQUENCE</scope>
    <source>
        <strain evidence="13">NSJ-54</strain>
    </source>
</reference>
<proteinExistence type="inferred from homology"/>
<evidence type="ECO:0000256" key="6">
    <source>
        <dbReference type="ARBA" id="ARBA00022984"/>
    </source>
</evidence>
<dbReference type="AlphaFoldDB" id="A0A926IAD7"/>
<sequence>MKILFAGGGTAGHINPAIAVASYIKQRQPDASILFCGNPHGMEASLVPKAGFDFAPIKVKGFQRQLSLRNIKNNAMAVAYLATAGARARQIIKDFQPDVVMGTGGYVSGPVVRKAAQMGVKTITHEQNAFPGVTTKLLSGYVDKILLAVPEAKKYLGECDDKCVITGNPIRGSVLKADRDVSRIELGIPDDKVCILSFGGSLGARRINEAIADLIAWHYKRGKIWHIHATGSYGVDLLPELLKEKGVDLTGCKHISIREYIDDMPRCLAAADLVISRAGAITLSEIEAAGRASILIPSPNVAENHQYHNAMALYNRNAAVVIEEKDLTGEHLCKQVEELISDPFTLRHLGNNARSMAIIDSNERIYREILSLVEKK</sequence>
<name>A0A926IAD7_9FIRM</name>
<protein>
    <recommendedName>
        <fullName evidence="10">UDP-N-acetylglucosamine--N-acetylmuramyl-(pentapeptide) pyrophosphoryl-undecaprenol N-acetylglucosamine transferase</fullName>
        <ecNumber evidence="10">2.4.1.227</ecNumber>
    </recommendedName>
    <alternativeName>
        <fullName evidence="10">Undecaprenyl-PP-MurNAc-pentapeptide-UDPGlcNAc GlcNAc transferase</fullName>
    </alternativeName>
</protein>
<dbReference type="RefSeq" id="WP_262397196.1">
    <property type="nucleotide sequence ID" value="NZ_JACRTC010000002.1"/>
</dbReference>
<dbReference type="GO" id="GO:0008360">
    <property type="term" value="P:regulation of cell shape"/>
    <property type="evidence" value="ECO:0007669"/>
    <property type="project" value="UniProtKB-KW"/>
</dbReference>
<feature type="binding site" evidence="10">
    <location>
        <position position="171"/>
    </location>
    <ligand>
        <name>UDP-N-acetyl-alpha-D-glucosamine</name>
        <dbReference type="ChEBI" id="CHEBI:57705"/>
    </ligand>
</feature>
<evidence type="ECO:0000256" key="4">
    <source>
        <dbReference type="ARBA" id="ARBA00022679"/>
    </source>
</evidence>
<dbReference type="InterPro" id="IPR006009">
    <property type="entry name" value="GlcNAc_MurG"/>
</dbReference>
<dbReference type="Proteomes" id="UP000660861">
    <property type="component" value="Unassembled WGS sequence"/>
</dbReference>
<dbReference type="GO" id="GO:0071555">
    <property type="term" value="P:cell wall organization"/>
    <property type="evidence" value="ECO:0007669"/>
    <property type="project" value="UniProtKB-KW"/>
</dbReference>
<dbReference type="GO" id="GO:0051301">
    <property type="term" value="P:cell division"/>
    <property type="evidence" value="ECO:0007669"/>
    <property type="project" value="UniProtKB-KW"/>
</dbReference>
<evidence type="ECO:0000256" key="3">
    <source>
        <dbReference type="ARBA" id="ARBA00022676"/>
    </source>
</evidence>
<keyword evidence="14" id="KW-1185">Reference proteome</keyword>
<keyword evidence="4 10" id="KW-0808">Transferase</keyword>
<evidence type="ECO:0000313" key="13">
    <source>
        <dbReference type="EMBL" id="MBC8570106.1"/>
    </source>
</evidence>
<keyword evidence="1 10" id="KW-1003">Cell membrane</keyword>
<dbReference type="GO" id="GO:0005886">
    <property type="term" value="C:plasma membrane"/>
    <property type="evidence" value="ECO:0007669"/>
    <property type="project" value="UniProtKB-SubCell"/>
</dbReference>
<evidence type="ECO:0000256" key="10">
    <source>
        <dbReference type="HAMAP-Rule" id="MF_00033"/>
    </source>
</evidence>
<evidence type="ECO:0000256" key="5">
    <source>
        <dbReference type="ARBA" id="ARBA00022960"/>
    </source>
</evidence>
<keyword evidence="5 10" id="KW-0133">Cell shape</keyword>
<keyword evidence="7 10" id="KW-0472">Membrane</keyword>
<accession>A0A926IAD7</accession>
<comment type="caution">
    <text evidence="13">The sequence shown here is derived from an EMBL/GenBank/DDBJ whole genome shotgun (WGS) entry which is preliminary data.</text>
</comment>
<dbReference type="InterPro" id="IPR007235">
    <property type="entry name" value="Glyco_trans_28_C"/>
</dbReference>
<dbReference type="GO" id="GO:0009252">
    <property type="term" value="P:peptidoglycan biosynthetic process"/>
    <property type="evidence" value="ECO:0007669"/>
    <property type="project" value="UniProtKB-UniRule"/>
</dbReference>
<evidence type="ECO:0000256" key="1">
    <source>
        <dbReference type="ARBA" id="ARBA00022475"/>
    </source>
</evidence>
<evidence type="ECO:0000256" key="2">
    <source>
        <dbReference type="ARBA" id="ARBA00022618"/>
    </source>
</evidence>
<evidence type="ECO:0000256" key="9">
    <source>
        <dbReference type="ARBA" id="ARBA00023316"/>
    </source>
</evidence>
<keyword evidence="9 10" id="KW-0961">Cell wall biogenesis/degradation</keyword>
<dbReference type="Pfam" id="PF03033">
    <property type="entry name" value="Glyco_transf_28"/>
    <property type="match status" value="1"/>
</dbReference>
<evidence type="ECO:0000259" key="12">
    <source>
        <dbReference type="Pfam" id="PF04101"/>
    </source>
</evidence>
<comment type="caution">
    <text evidence="10">Lacks conserved residue(s) required for the propagation of feature annotation.</text>
</comment>
<dbReference type="PANTHER" id="PTHR21015">
    <property type="entry name" value="UDP-N-ACETYLGLUCOSAMINE--N-ACETYLMURAMYL-(PENTAPEPTIDE) PYROPHOSPHORYL-UNDECAPRENOL N-ACETYLGLUCOSAMINE TRANSFERASE 1"/>
    <property type="match status" value="1"/>
</dbReference>
<dbReference type="NCBIfam" id="TIGR01133">
    <property type="entry name" value="murG"/>
    <property type="match status" value="1"/>
</dbReference>
<feature type="binding site" evidence="10">
    <location>
        <position position="128"/>
    </location>
    <ligand>
        <name>UDP-N-acetyl-alpha-D-glucosamine</name>
        <dbReference type="ChEBI" id="CHEBI:57705"/>
    </ligand>
</feature>
<comment type="subcellular location">
    <subcellularLocation>
        <location evidence="10">Cell membrane</location>
        <topology evidence="10">Peripheral membrane protein</topology>
        <orientation evidence="10">Cytoplasmic side</orientation>
    </subcellularLocation>
</comment>
<dbReference type="Pfam" id="PF04101">
    <property type="entry name" value="Glyco_tran_28_C"/>
    <property type="match status" value="1"/>
</dbReference>
<feature type="binding site" evidence="10">
    <location>
        <position position="201"/>
    </location>
    <ligand>
        <name>UDP-N-acetyl-alpha-D-glucosamine</name>
        <dbReference type="ChEBI" id="CHEBI:57705"/>
    </ligand>
</feature>
<dbReference type="InterPro" id="IPR004276">
    <property type="entry name" value="GlycoTrans_28_N"/>
</dbReference>
<comment type="pathway">
    <text evidence="10">Cell wall biogenesis; peptidoglycan biosynthesis.</text>
</comment>
<dbReference type="PANTHER" id="PTHR21015:SF22">
    <property type="entry name" value="GLYCOSYLTRANSFERASE"/>
    <property type="match status" value="1"/>
</dbReference>
<feature type="binding site" evidence="10">
    <location>
        <position position="261"/>
    </location>
    <ligand>
        <name>UDP-N-acetyl-alpha-D-glucosamine</name>
        <dbReference type="ChEBI" id="CHEBI:57705"/>
    </ligand>
</feature>
<dbReference type="HAMAP" id="MF_00033">
    <property type="entry name" value="MurG"/>
    <property type="match status" value="1"/>
</dbReference>
<dbReference type="GO" id="GO:0005975">
    <property type="term" value="P:carbohydrate metabolic process"/>
    <property type="evidence" value="ECO:0007669"/>
    <property type="project" value="InterPro"/>
</dbReference>
<dbReference type="Gene3D" id="3.40.50.2000">
    <property type="entry name" value="Glycogen Phosphorylase B"/>
    <property type="match status" value="2"/>
</dbReference>
<dbReference type="EMBL" id="JACRTC010000002">
    <property type="protein sequence ID" value="MBC8570106.1"/>
    <property type="molecule type" value="Genomic_DNA"/>
</dbReference>
<feature type="binding site" evidence="10">
    <location>
        <begin position="10"/>
        <end position="12"/>
    </location>
    <ligand>
        <name>UDP-N-acetyl-alpha-D-glucosamine</name>
        <dbReference type="ChEBI" id="CHEBI:57705"/>
    </ligand>
</feature>